<dbReference type="AlphaFoldDB" id="L1QLA9"/>
<dbReference type="OrthoDB" id="1911610at2"/>
<dbReference type="eggNOG" id="ENOG5032HIP">
    <property type="taxonomic scope" value="Bacteria"/>
</dbReference>
<keyword evidence="2" id="KW-1185">Reference proteome</keyword>
<protein>
    <submittedName>
        <fullName evidence="1">Uncharacterized protein</fullName>
    </submittedName>
</protein>
<dbReference type="HOGENOM" id="CLU_1674823_0_0_9"/>
<accession>L1QLA9</accession>
<dbReference type="Proteomes" id="UP000010420">
    <property type="component" value="Unassembled WGS sequence"/>
</dbReference>
<comment type="caution">
    <text evidence="1">The sequence shown here is derived from an EMBL/GenBank/DDBJ whole genome shotgun (WGS) entry which is preliminary data.</text>
</comment>
<dbReference type="PATRIC" id="fig|545697.3.peg.606"/>
<dbReference type="EMBL" id="AMEZ01000019">
    <property type="protein sequence ID" value="EKY28763.1"/>
    <property type="molecule type" value="Genomic_DNA"/>
</dbReference>
<name>L1QLA9_9CLOT</name>
<evidence type="ECO:0000313" key="1">
    <source>
        <dbReference type="EMBL" id="EKY28763.1"/>
    </source>
</evidence>
<proteinExistence type="predicted"/>
<sequence>MKKVTILIFLISLLLLNDFISPLAFSASQYYPCSCGDSNDPACQLEHKRHNKDNNFWNDENISLLSNSQKEQLYKLQDKISNGNTLTNDEKSEMLSLKDYVIKIKLGDDDYIKFKELLEKRQSGIELSKSENKKLESYFKKIR</sequence>
<organism evidence="1 2">
    <name type="scientific">Clostridium celatum DSM 1785</name>
    <dbReference type="NCBI Taxonomy" id="545697"/>
    <lineage>
        <taxon>Bacteria</taxon>
        <taxon>Bacillati</taxon>
        <taxon>Bacillota</taxon>
        <taxon>Clostridia</taxon>
        <taxon>Eubacteriales</taxon>
        <taxon>Clostridiaceae</taxon>
        <taxon>Clostridium</taxon>
    </lineage>
</organism>
<gene>
    <name evidence="1" type="ORF">HMPREF0216_00611</name>
</gene>
<reference evidence="1 2" key="1">
    <citation type="submission" date="2012-05" db="EMBL/GenBank/DDBJ databases">
        <authorList>
            <person name="Weinstock G."/>
            <person name="Sodergren E."/>
            <person name="Lobos E.A."/>
            <person name="Fulton L."/>
            <person name="Fulton R."/>
            <person name="Courtney L."/>
            <person name="Fronick C."/>
            <person name="O'Laughlin M."/>
            <person name="Godfrey J."/>
            <person name="Wilson R.M."/>
            <person name="Miner T."/>
            <person name="Farmer C."/>
            <person name="Delehaunty K."/>
            <person name="Cordes M."/>
            <person name="Minx P."/>
            <person name="Tomlinson C."/>
            <person name="Chen J."/>
            <person name="Wollam A."/>
            <person name="Pepin K.H."/>
            <person name="Bhonagiri V."/>
            <person name="Zhang X."/>
            <person name="Suruliraj S."/>
            <person name="Warren W."/>
            <person name="Mitreva M."/>
            <person name="Mardis E.R."/>
            <person name="Wilson R.K."/>
        </authorList>
    </citation>
    <scope>NUCLEOTIDE SEQUENCE [LARGE SCALE GENOMIC DNA]</scope>
    <source>
        <strain evidence="1 2">DSM 1785</strain>
    </source>
</reference>
<dbReference type="RefSeq" id="WP_005210871.1">
    <property type="nucleotide sequence ID" value="NZ_KB291613.1"/>
</dbReference>
<evidence type="ECO:0000313" key="2">
    <source>
        <dbReference type="Proteomes" id="UP000010420"/>
    </source>
</evidence>